<dbReference type="PANTHER" id="PTHR10788">
    <property type="entry name" value="TREHALOSE-6-PHOSPHATE SYNTHASE"/>
    <property type="match status" value="1"/>
</dbReference>
<dbReference type="CDD" id="cd03788">
    <property type="entry name" value="GT20_TPS"/>
    <property type="match status" value="1"/>
</dbReference>
<dbReference type="SUPFAM" id="SSF56784">
    <property type="entry name" value="HAD-like"/>
    <property type="match status" value="1"/>
</dbReference>
<dbReference type="Proteomes" id="UP000268535">
    <property type="component" value="Unassembled WGS sequence"/>
</dbReference>
<evidence type="ECO:0000313" key="4">
    <source>
        <dbReference type="Proteomes" id="UP000268535"/>
    </source>
</evidence>
<feature type="region of interest" description="Disordered" evidence="1">
    <location>
        <begin position="1"/>
        <end position="80"/>
    </location>
</feature>
<organism evidence="3 5">
    <name type="scientific">Caulochytrium protostelioides</name>
    <dbReference type="NCBI Taxonomy" id="1555241"/>
    <lineage>
        <taxon>Eukaryota</taxon>
        <taxon>Fungi</taxon>
        <taxon>Fungi incertae sedis</taxon>
        <taxon>Chytridiomycota</taxon>
        <taxon>Chytridiomycota incertae sedis</taxon>
        <taxon>Chytridiomycetes</taxon>
        <taxon>Caulochytriales</taxon>
        <taxon>Caulochytriaceae</taxon>
        <taxon>Caulochytrium</taxon>
    </lineage>
</organism>
<dbReference type="Pfam" id="PF00982">
    <property type="entry name" value="Glyco_transf_20"/>
    <property type="match status" value="1"/>
</dbReference>
<dbReference type="PANTHER" id="PTHR10788:SF15">
    <property type="entry name" value="TREHALOSE SYNTHASE COMPLEX REGULATORY SUBUNIT TPS3-RELATED"/>
    <property type="match status" value="1"/>
</dbReference>
<dbReference type="GO" id="GO:0005946">
    <property type="term" value="C:alpha,alpha-trehalose-phosphate synthase complex (UDP-forming)"/>
    <property type="evidence" value="ECO:0007669"/>
    <property type="project" value="TreeGrafter"/>
</dbReference>
<dbReference type="STRING" id="1555241.A0A4P9X4G4"/>
<name>A0A4P9X4G4_9FUNG</name>
<dbReference type="OrthoDB" id="755951at2759"/>
<reference evidence="3" key="2">
    <citation type="submission" date="2018-04" db="EMBL/GenBank/DDBJ databases">
        <title>Leveraging single-cell genomics to expand the Fungal Tree of Life.</title>
        <authorList>
            <consortium name="DOE Joint Genome Institute"/>
            <person name="Ahrendt S.R."/>
            <person name="Quandt C.A."/>
            <person name="Ciobanu D."/>
            <person name="Clum A."/>
            <person name="Salamov A."/>
            <person name="Andreopoulos B."/>
            <person name="Cheng J.-F."/>
            <person name="Woyke T."/>
            <person name="Pelin A."/>
            <person name="Henrissat B."/>
            <person name="Benny G.L."/>
            <person name="Smith M.E."/>
            <person name="James T.Y."/>
            <person name="Grigoriev I.V."/>
        </authorList>
    </citation>
    <scope>NUCLEOTIDE SEQUENCE</scope>
    <source>
        <strain evidence="3">ATCC 52028</strain>
    </source>
</reference>
<accession>A0A4P9X4G4</accession>
<dbReference type="Pfam" id="PF02358">
    <property type="entry name" value="Trehalose_PPase"/>
    <property type="match status" value="1"/>
</dbReference>
<dbReference type="InterPro" id="IPR003337">
    <property type="entry name" value="Trehalose_PPase"/>
</dbReference>
<dbReference type="EMBL" id="ML009163">
    <property type="protein sequence ID" value="RKO97805.1"/>
    <property type="molecule type" value="Genomic_DNA"/>
</dbReference>
<dbReference type="FunFam" id="3.40.50.2000:FF:000036">
    <property type="entry name" value="Alpha,alpha-trehalose-phosphate synthase subunit Tps2"/>
    <property type="match status" value="1"/>
</dbReference>
<dbReference type="GO" id="GO:0005992">
    <property type="term" value="P:trehalose biosynthetic process"/>
    <property type="evidence" value="ECO:0007669"/>
    <property type="project" value="InterPro"/>
</dbReference>
<dbReference type="GO" id="GO:0005829">
    <property type="term" value="C:cytosol"/>
    <property type="evidence" value="ECO:0007669"/>
    <property type="project" value="TreeGrafter"/>
</dbReference>
<evidence type="ECO:0000313" key="3">
    <source>
        <dbReference type="EMBL" id="RKO99931.1"/>
    </source>
</evidence>
<protein>
    <submittedName>
        <fullName evidence="3">Uncharacterized protein</fullName>
    </submittedName>
</protein>
<dbReference type="AlphaFoldDB" id="A0A4P9X4G4"/>
<dbReference type="GO" id="GO:0003825">
    <property type="term" value="F:alpha,alpha-trehalose-phosphate synthase (UDP-forming) activity"/>
    <property type="evidence" value="ECO:0007669"/>
    <property type="project" value="TreeGrafter"/>
</dbReference>
<gene>
    <name evidence="2" type="ORF">CAUPRSCDRAFT_5935</name>
    <name evidence="3" type="ORF">CXG81DRAFT_13846</name>
</gene>
<reference evidence="2" key="3">
    <citation type="submission" date="2018-08" db="EMBL/GenBank/DDBJ databases">
        <title>Leveraging single-cell genomics to expand the Fungal Tree of Life.</title>
        <authorList>
            <consortium name="DOE Joint Genome Institute"/>
            <person name="Ahrendt S.R."/>
            <person name="Quandt C.A."/>
            <person name="Ciobanu D."/>
            <person name="Clum A."/>
            <person name="Salamov A."/>
            <person name="Andreopoulos B."/>
            <person name="Cheng J.-F."/>
            <person name="Woyke T."/>
            <person name="Pelin A."/>
            <person name="Henrissat B."/>
            <person name="Reynolds N."/>
            <person name="Benny G.L."/>
            <person name="Smith M.E."/>
            <person name="James T.Y."/>
            <person name="Grigoriev I.V."/>
        </authorList>
    </citation>
    <scope>NUCLEOTIDE SEQUENCE</scope>
    <source>
        <strain evidence="2">ATCC 52028</strain>
    </source>
</reference>
<dbReference type="GO" id="GO:0004805">
    <property type="term" value="F:trehalose-phosphatase activity"/>
    <property type="evidence" value="ECO:0007669"/>
    <property type="project" value="TreeGrafter"/>
</dbReference>
<dbReference type="InterPro" id="IPR001830">
    <property type="entry name" value="Glyco_trans_20"/>
</dbReference>
<feature type="non-terminal residue" evidence="3">
    <location>
        <position position="779"/>
    </location>
</feature>
<sequence length="779" mass="88529">MAAWPADTSLQPESFNTDAISPSVFPDSEDLDGINPAAPEPVRLEKPQESRYASFSRRSLPRRRPSQRSHTSSGTPNVFQRKGSLLRQRSLYETAPQTWRIEPLRLGNIGLQNAVNAVRHRVGQRLWVGSLGTSTAGLASNVCDRIAKKLQRDFSCVPVYLADDEMDGHYNQFCKQVLWKPLHYQLAFHPSGSGIAGTTSGDKAWHHYIKVNRLFAETIAFHHRPGDVIWVNDYHLMLVPQFLRELIPDAQIGFFLHIPFPSSEIFRCLRTREQILRGMLGADLIGFQTYGYMRHFQMTCSRLLSLESTPKGIQTEMGLVSTGMFPIGINLDVLNEKRNQPAVLEEIANLRQRFTGLKILIGRDKNDYVKGVRQKLLAYERFLQDHPEWQGKVVLVQVSLSTVEANENETQVSNVIARIGLRFGTIDWRPVVYLHQDISFQHYLALLTVADACLITSLRDGMNLTSHEYIACQQATHNPLIISEFAGTYGNFGAALRVNPWHTREVANAIHEALTMSEEEKLSRWGELYRYVSTNTAQAFVEKFTNEIPRMHEENRHTLSGSAPLLRDEEVHDAYVNAHRRLFLLDWDSRSLAPSGSLDNMLGEITHGNGHHQDALFRALDRLAADPQNIVYVMSSNTKAELEVLLEVSPYIGLCAEHGAFVNVYSTSHDSWETMLNDMDFAWKRSVLDVLDFYSDRTPGSVTVERETGILWDYSNADPNWSQWQAKECMNHISNTLANSFPIHVLLGKRRLEVVPRNIDKGLAVRHILEHHHAGERKR</sequence>
<evidence type="ECO:0000313" key="5">
    <source>
        <dbReference type="Proteomes" id="UP000274922"/>
    </source>
</evidence>
<proteinExistence type="predicted"/>
<evidence type="ECO:0000256" key="1">
    <source>
        <dbReference type="SAM" id="MobiDB-lite"/>
    </source>
</evidence>
<dbReference type="InterPro" id="IPR036412">
    <property type="entry name" value="HAD-like_sf"/>
</dbReference>
<evidence type="ECO:0000313" key="2">
    <source>
        <dbReference type="EMBL" id="RKO97805.1"/>
    </source>
</evidence>
<dbReference type="Proteomes" id="UP000274922">
    <property type="component" value="Unassembled WGS sequence"/>
</dbReference>
<dbReference type="Gene3D" id="3.40.50.2000">
    <property type="entry name" value="Glycogen Phosphorylase B"/>
    <property type="match status" value="2"/>
</dbReference>
<dbReference type="EMBL" id="ML014246">
    <property type="protein sequence ID" value="RKO99931.1"/>
    <property type="molecule type" value="Genomic_DNA"/>
</dbReference>
<keyword evidence="5" id="KW-1185">Reference proteome</keyword>
<reference evidence="4 5" key="1">
    <citation type="journal article" date="2018" name="Nat. Microbiol.">
        <title>Leveraging single-cell genomics to expand the fungal tree of life.</title>
        <authorList>
            <person name="Ahrendt S.R."/>
            <person name="Quandt C.A."/>
            <person name="Ciobanu D."/>
            <person name="Clum A."/>
            <person name="Salamov A."/>
            <person name="Andreopoulos B."/>
            <person name="Cheng J.F."/>
            <person name="Woyke T."/>
            <person name="Pelin A."/>
            <person name="Henrissat B."/>
            <person name="Reynolds N.K."/>
            <person name="Benny G.L."/>
            <person name="Smith M.E."/>
            <person name="James T.Y."/>
            <person name="Grigoriev I.V."/>
        </authorList>
    </citation>
    <scope>NUCLEOTIDE SEQUENCE [LARGE SCALE GENOMIC DNA]</scope>
    <source>
        <strain evidence="4 5">ATCC 52028</strain>
    </source>
</reference>
<feature type="compositionally biased region" description="Polar residues" evidence="1">
    <location>
        <begin position="8"/>
        <end position="20"/>
    </location>
</feature>
<dbReference type="SUPFAM" id="SSF53756">
    <property type="entry name" value="UDP-Glycosyltransferase/glycogen phosphorylase"/>
    <property type="match status" value="1"/>
</dbReference>